<dbReference type="SUPFAM" id="SSF48726">
    <property type="entry name" value="Immunoglobulin"/>
    <property type="match status" value="2"/>
</dbReference>
<dbReference type="PANTHER" id="PTHR12035">
    <property type="entry name" value="SIALIC ACID BINDING IMMUNOGLOBULIN-LIKE LECTIN"/>
    <property type="match status" value="1"/>
</dbReference>
<evidence type="ECO:0000256" key="6">
    <source>
        <dbReference type="ARBA" id="ARBA00023136"/>
    </source>
</evidence>
<dbReference type="InterPro" id="IPR013162">
    <property type="entry name" value="CD80_C2-set"/>
</dbReference>
<evidence type="ECO:0000256" key="3">
    <source>
        <dbReference type="ARBA" id="ARBA00022734"/>
    </source>
</evidence>
<keyword evidence="2" id="KW-0812">Transmembrane</keyword>
<keyword evidence="9" id="KW-0732">Signal</keyword>
<keyword evidence="12" id="KW-1185">Reference proteome</keyword>
<evidence type="ECO:0000256" key="4">
    <source>
        <dbReference type="ARBA" id="ARBA00022889"/>
    </source>
</evidence>
<comment type="caution">
    <text evidence="11">The sequence shown here is derived from an EMBL/GenBank/DDBJ whole genome shotgun (WGS) entry which is preliminary data.</text>
</comment>
<keyword evidence="3" id="KW-0430">Lectin</keyword>
<evidence type="ECO:0000313" key="11">
    <source>
        <dbReference type="EMBL" id="KAJ1132575.1"/>
    </source>
</evidence>
<comment type="similarity">
    <text evidence="8">Belongs to the immunoglobulin superfamily. SIGLEC (sialic acid binding Ig-like lectin) family.</text>
</comment>
<dbReference type="InterPro" id="IPR036179">
    <property type="entry name" value="Ig-like_dom_sf"/>
</dbReference>
<evidence type="ECO:0000256" key="7">
    <source>
        <dbReference type="ARBA" id="ARBA00023157"/>
    </source>
</evidence>
<dbReference type="GO" id="GO:0005886">
    <property type="term" value="C:plasma membrane"/>
    <property type="evidence" value="ECO:0007669"/>
    <property type="project" value="TreeGrafter"/>
</dbReference>
<evidence type="ECO:0000256" key="2">
    <source>
        <dbReference type="ARBA" id="ARBA00022692"/>
    </source>
</evidence>
<dbReference type="Pfam" id="PF07679">
    <property type="entry name" value="I-set"/>
    <property type="match status" value="1"/>
</dbReference>
<dbReference type="InterPro" id="IPR003598">
    <property type="entry name" value="Ig_sub2"/>
</dbReference>
<dbReference type="SMART" id="SM00409">
    <property type="entry name" value="IG"/>
    <property type="match status" value="2"/>
</dbReference>
<dbReference type="SMART" id="SM00408">
    <property type="entry name" value="IGc2"/>
    <property type="match status" value="1"/>
</dbReference>
<dbReference type="GO" id="GO:0007155">
    <property type="term" value="P:cell adhesion"/>
    <property type="evidence" value="ECO:0007669"/>
    <property type="project" value="UniProtKB-KW"/>
</dbReference>
<dbReference type="GO" id="GO:0033691">
    <property type="term" value="F:sialic acid binding"/>
    <property type="evidence" value="ECO:0007669"/>
    <property type="project" value="TreeGrafter"/>
</dbReference>
<dbReference type="Pfam" id="PF08205">
    <property type="entry name" value="C2-set_2"/>
    <property type="match status" value="1"/>
</dbReference>
<evidence type="ECO:0000256" key="8">
    <source>
        <dbReference type="ARBA" id="ARBA00038361"/>
    </source>
</evidence>
<keyword evidence="5" id="KW-1133">Transmembrane helix</keyword>
<feature type="domain" description="Ig-like" evidence="10">
    <location>
        <begin position="20"/>
        <end position="105"/>
    </location>
</feature>
<dbReference type="Gene3D" id="2.60.40.10">
    <property type="entry name" value="Immunoglobulins"/>
    <property type="match status" value="2"/>
</dbReference>
<evidence type="ECO:0000256" key="9">
    <source>
        <dbReference type="SAM" id="SignalP"/>
    </source>
</evidence>
<feature type="signal peptide" evidence="9">
    <location>
        <begin position="1"/>
        <end position="18"/>
    </location>
</feature>
<feature type="chain" id="PRO_5043989571" description="Ig-like domain-containing protein" evidence="9">
    <location>
        <begin position="19"/>
        <end position="236"/>
    </location>
</feature>
<dbReference type="InterPro" id="IPR007110">
    <property type="entry name" value="Ig-like_dom"/>
</dbReference>
<name>A0AAV7Q3H7_PLEWA</name>
<dbReference type="AlphaFoldDB" id="A0AAV7Q3H7"/>
<evidence type="ECO:0000256" key="5">
    <source>
        <dbReference type="ARBA" id="ARBA00022989"/>
    </source>
</evidence>
<feature type="domain" description="Ig-like" evidence="10">
    <location>
        <begin position="119"/>
        <end position="213"/>
    </location>
</feature>
<keyword evidence="6" id="KW-0472">Membrane</keyword>
<dbReference type="EMBL" id="JANPWB010000011">
    <property type="protein sequence ID" value="KAJ1132575.1"/>
    <property type="molecule type" value="Genomic_DNA"/>
</dbReference>
<organism evidence="11 12">
    <name type="scientific">Pleurodeles waltl</name>
    <name type="common">Iberian ribbed newt</name>
    <dbReference type="NCBI Taxonomy" id="8319"/>
    <lineage>
        <taxon>Eukaryota</taxon>
        <taxon>Metazoa</taxon>
        <taxon>Chordata</taxon>
        <taxon>Craniata</taxon>
        <taxon>Vertebrata</taxon>
        <taxon>Euteleostomi</taxon>
        <taxon>Amphibia</taxon>
        <taxon>Batrachia</taxon>
        <taxon>Caudata</taxon>
        <taxon>Salamandroidea</taxon>
        <taxon>Salamandridae</taxon>
        <taxon>Pleurodelinae</taxon>
        <taxon>Pleurodeles</taxon>
    </lineage>
</organism>
<accession>A0AAV7Q3H7</accession>
<dbReference type="InterPro" id="IPR013783">
    <property type="entry name" value="Ig-like_fold"/>
</dbReference>
<evidence type="ECO:0000259" key="10">
    <source>
        <dbReference type="PROSITE" id="PS50835"/>
    </source>
</evidence>
<dbReference type="InterPro" id="IPR013098">
    <property type="entry name" value="Ig_I-set"/>
</dbReference>
<protein>
    <recommendedName>
        <fullName evidence="10">Ig-like domain-containing protein</fullName>
    </recommendedName>
</protein>
<keyword evidence="7" id="KW-1015">Disulfide bond</keyword>
<dbReference type="InterPro" id="IPR003599">
    <property type="entry name" value="Ig_sub"/>
</dbReference>
<comment type="subcellular location">
    <subcellularLocation>
        <location evidence="1">Membrane</location>
        <topology evidence="1">Single-pass type I membrane protein</topology>
    </subcellularLocation>
</comment>
<proteinExistence type="inferred from homology"/>
<gene>
    <name evidence="11" type="ORF">NDU88_010883</name>
</gene>
<evidence type="ECO:0000256" key="1">
    <source>
        <dbReference type="ARBA" id="ARBA00004479"/>
    </source>
</evidence>
<dbReference type="PROSITE" id="PS50835">
    <property type="entry name" value="IG_LIKE"/>
    <property type="match status" value="2"/>
</dbReference>
<dbReference type="Proteomes" id="UP001066276">
    <property type="component" value="Chromosome 7"/>
</dbReference>
<dbReference type="InterPro" id="IPR051036">
    <property type="entry name" value="SIGLEC"/>
</dbReference>
<sequence>MGFVRLLVLLFLWKDRQDKPEISLPERVMEGEQITVQCTAPGRCAATALKITWGPGALFKFNESFNTDDPVGTKRYNSTLTFTASRKHHNKSLNCEAYFPAVNISNNVFLNVEYPPAAPEIFVKKIQDIPMPFPNGSSVRLLEGSKCTLRCTVDSNPLSHLTWMRGEHILKESVISSKSLELVRRHVTSSSDGAYHCEAVNKHGKETSLITVSVDFFIVTDPPRTPQIKVEKVTTP</sequence>
<keyword evidence="4" id="KW-0130">Cell adhesion</keyword>
<evidence type="ECO:0000313" key="12">
    <source>
        <dbReference type="Proteomes" id="UP001066276"/>
    </source>
</evidence>
<dbReference type="PANTHER" id="PTHR12035:SF125">
    <property type="entry name" value="SIALIC ACID-BINDING IG-LIKE LECTIN 5"/>
    <property type="match status" value="1"/>
</dbReference>
<feature type="non-terminal residue" evidence="11">
    <location>
        <position position="236"/>
    </location>
</feature>
<reference evidence="11" key="1">
    <citation type="journal article" date="2022" name="bioRxiv">
        <title>Sequencing and chromosome-scale assembly of the giantPleurodeles waltlgenome.</title>
        <authorList>
            <person name="Brown T."/>
            <person name="Elewa A."/>
            <person name="Iarovenko S."/>
            <person name="Subramanian E."/>
            <person name="Araus A.J."/>
            <person name="Petzold A."/>
            <person name="Susuki M."/>
            <person name="Suzuki K.-i.T."/>
            <person name="Hayashi T."/>
            <person name="Toyoda A."/>
            <person name="Oliveira C."/>
            <person name="Osipova E."/>
            <person name="Leigh N.D."/>
            <person name="Simon A."/>
            <person name="Yun M.H."/>
        </authorList>
    </citation>
    <scope>NUCLEOTIDE SEQUENCE</scope>
    <source>
        <strain evidence="11">20211129_DDA</strain>
        <tissue evidence="11">Liver</tissue>
    </source>
</reference>
<dbReference type="GO" id="GO:0030246">
    <property type="term" value="F:carbohydrate binding"/>
    <property type="evidence" value="ECO:0007669"/>
    <property type="project" value="UniProtKB-KW"/>
</dbReference>